<gene>
    <name evidence="2" type="ORF">IC612_03940</name>
</gene>
<organism evidence="2 3">
    <name type="scientific">Planobacterium oryzisoli</name>
    <dbReference type="NCBI Taxonomy" id="2771435"/>
    <lineage>
        <taxon>Bacteria</taxon>
        <taxon>Pseudomonadati</taxon>
        <taxon>Bacteroidota</taxon>
        <taxon>Flavobacteriia</taxon>
        <taxon>Flavobacteriales</taxon>
        <taxon>Weeksellaceae</taxon>
        <taxon>Chryseobacterium group</taxon>
        <taxon>Chryseobacterium</taxon>
    </lineage>
</organism>
<dbReference type="Gene3D" id="3.40.50.300">
    <property type="entry name" value="P-loop containing nucleotide triphosphate hydrolases"/>
    <property type="match status" value="2"/>
</dbReference>
<protein>
    <submittedName>
        <fullName evidence="2">DUF87 domain-containing protein</fullName>
    </submittedName>
</protein>
<dbReference type="RefSeq" id="WP_194738879.1">
    <property type="nucleotide sequence ID" value="NZ_JADKYY010000004.1"/>
</dbReference>
<evidence type="ECO:0000313" key="3">
    <source>
        <dbReference type="Proteomes" id="UP000694480"/>
    </source>
</evidence>
<dbReference type="PANTHER" id="PTHR38467:SF1">
    <property type="entry name" value="CONJUGATIVE TRANSFER: ASSEMBLY"/>
    <property type="match status" value="1"/>
</dbReference>
<dbReference type="InterPro" id="IPR043964">
    <property type="entry name" value="P-loop_TraG"/>
</dbReference>
<feature type="domain" description="TraG P-loop" evidence="1">
    <location>
        <begin position="681"/>
        <end position="941"/>
    </location>
</feature>
<feature type="domain" description="TraG P-loop" evidence="1">
    <location>
        <begin position="398"/>
        <end position="533"/>
    </location>
</feature>
<dbReference type="Pfam" id="PF19044">
    <property type="entry name" value="P-loop_TraG"/>
    <property type="match status" value="2"/>
</dbReference>
<dbReference type="PANTHER" id="PTHR38467">
    <property type="match status" value="1"/>
</dbReference>
<dbReference type="InterPro" id="IPR027417">
    <property type="entry name" value="P-loop_NTPase"/>
</dbReference>
<comment type="caution">
    <text evidence="2">The sequence shown here is derived from an EMBL/GenBank/DDBJ whole genome shotgun (WGS) entry which is preliminary data.</text>
</comment>
<dbReference type="EMBL" id="JADKYY010000004">
    <property type="protein sequence ID" value="MBF5026947.1"/>
    <property type="molecule type" value="Genomic_DNA"/>
</dbReference>
<reference evidence="2" key="1">
    <citation type="submission" date="2020-11" db="EMBL/GenBank/DDBJ databases">
        <title>Genome seq and assembly of Planobacterium sp.</title>
        <authorList>
            <person name="Chhetri G."/>
        </authorList>
    </citation>
    <scope>NUCLEOTIDE SEQUENCE</scope>
    <source>
        <strain evidence="2">GCR5</strain>
    </source>
</reference>
<accession>A0A931E8I4</accession>
<evidence type="ECO:0000259" key="1">
    <source>
        <dbReference type="Pfam" id="PF19044"/>
    </source>
</evidence>
<dbReference type="Proteomes" id="UP000694480">
    <property type="component" value="Unassembled WGS sequence"/>
</dbReference>
<keyword evidence="3" id="KW-1185">Reference proteome</keyword>
<sequence>MNLQKKSFHLPYLGCDLAEAQGLPYDTLVGPFGEPTVGLEIRNLPLQWCCNSNSYSSYHRVLLQICQILGEGYTIQKLDVFTKKTFNAAPRESAIEKKYDAHFSGRAYKELRTFLLFSPLLSATKRKGINLSEATASLTPLKEKFSKIYLLLDSVGAHPKYLRLKDYENYLALLFQGKETSTPVKENILSGPEFLQVGEMLLKTVSLVDLEELSIPVDVSPSASDGKNLGAAVDPFSFLFDLKESPLIVYNQILRIPLQSKLHRELERKKKRHEGVSSSAPSNLLVAREIESLLEEVAREGSLLVEGHFSVLYSAEDKLSQEKIQGSLETGFFRRGIVLSKNAYNQMELFRSFFPGGAVELKSYDFFLSPLEPMLCFLFKEHLPENESRGFALDFTSREGIPLRIDPSDIPMQTGRISNRNKFVLGPSGSGKSFLMNSLVEQYLRYNYDVVIVDTGDSYQGLTRYKEGRYIQYSEKDPITMNPFQLSKEELGIEKMEFLSSLIYLIWQGQEKEMSPSEKSVLDSLLLCYYELYFLKKEGIENYPVEKRTGLYQKYLPYASALSSKGSIRKNNIGGRSLHTGSSTSYYEVLGIESTLPIKEIRQHGKRLQGEMQQGGLVDTPEVLSEALTVLSNYTTKRAYDKTLVSSREKIAASLPHLKQKDPVTAEEKFQNLLFHLAPEALCFDSFYKFSEHFLPVFLNGGQLPISEASFNQSTFFLVLRDFCSGGKYGETLNRPQEKSLFEEQLIVFEIDAIKDNPKLFPIVTLIIMDTFIQKMRYRKGRRKALIIEEAWKAIASKLMGGYILYLYKTVRKFYGEAIVVTQELQDILSNPVVKDSILSNSDTLVLLDQSKFQENYQSVASLLNLNAVEQSKIFTMNRLDNKEGRERFKEFYLKRGDSGEVYGNEVSLMQYLLYTTEKPEKEALEFYYENAGSLNEGLERFLLDHKSLGLSLSEMVSLVNLLKRPLKSSDALNFQNIKKEYPTIDPWELLRKELAQ</sequence>
<dbReference type="InterPro" id="IPR053155">
    <property type="entry name" value="F-pilin_assembly_TraC"/>
</dbReference>
<evidence type="ECO:0000313" key="2">
    <source>
        <dbReference type="EMBL" id="MBF5026947.1"/>
    </source>
</evidence>
<name>A0A931E8I4_9FLAO</name>
<dbReference type="AlphaFoldDB" id="A0A931E8I4"/>
<dbReference type="SUPFAM" id="SSF52540">
    <property type="entry name" value="P-loop containing nucleoside triphosphate hydrolases"/>
    <property type="match status" value="1"/>
</dbReference>
<proteinExistence type="predicted"/>